<dbReference type="Pfam" id="PF25090">
    <property type="entry name" value="DUF7805"/>
    <property type="match status" value="1"/>
</dbReference>
<dbReference type="CDD" id="cd00112">
    <property type="entry name" value="LDLa"/>
    <property type="match status" value="2"/>
</dbReference>
<dbReference type="InterPro" id="IPR023415">
    <property type="entry name" value="LDLR_class-A_CS"/>
</dbReference>
<feature type="compositionally biased region" description="Low complexity" evidence="3">
    <location>
        <begin position="293"/>
        <end position="307"/>
    </location>
</feature>
<reference evidence="7 8" key="1">
    <citation type="journal article" date="2011" name="Science">
        <title>The ecoresponsive genome of Daphnia pulex.</title>
        <authorList>
            <person name="Colbourne J.K."/>
            <person name="Pfrender M.E."/>
            <person name="Gilbert D."/>
            <person name="Thomas W.K."/>
            <person name="Tucker A."/>
            <person name="Oakley T.H."/>
            <person name="Tokishita S."/>
            <person name="Aerts A."/>
            <person name="Arnold G.J."/>
            <person name="Basu M.K."/>
            <person name="Bauer D.J."/>
            <person name="Caceres C.E."/>
            <person name="Carmel L."/>
            <person name="Casola C."/>
            <person name="Choi J.H."/>
            <person name="Detter J.C."/>
            <person name="Dong Q."/>
            <person name="Dusheyko S."/>
            <person name="Eads B.D."/>
            <person name="Frohlich T."/>
            <person name="Geiler-Samerotte K.A."/>
            <person name="Gerlach D."/>
            <person name="Hatcher P."/>
            <person name="Jogdeo S."/>
            <person name="Krijgsveld J."/>
            <person name="Kriventseva E.V."/>
            <person name="Kultz D."/>
            <person name="Laforsch C."/>
            <person name="Lindquist E."/>
            <person name="Lopez J."/>
            <person name="Manak J.R."/>
            <person name="Muller J."/>
            <person name="Pangilinan J."/>
            <person name="Patwardhan R.P."/>
            <person name="Pitluck S."/>
            <person name="Pritham E.J."/>
            <person name="Rechtsteiner A."/>
            <person name="Rho M."/>
            <person name="Rogozin I.B."/>
            <person name="Sakarya O."/>
            <person name="Salamov A."/>
            <person name="Schaack S."/>
            <person name="Shapiro H."/>
            <person name="Shiga Y."/>
            <person name="Skalitzky C."/>
            <person name="Smith Z."/>
            <person name="Souvorov A."/>
            <person name="Sung W."/>
            <person name="Tang Z."/>
            <person name="Tsuchiya D."/>
            <person name="Tu H."/>
            <person name="Vos H."/>
            <person name="Wang M."/>
            <person name="Wolf Y.I."/>
            <person name="Yamagata H."/>
            <person name="Yamada T."/>
            <person name="Ye Y."/>
            <person name="Shaw J.R."/>
            <person name="Andrews J."/>
            <person name="Crease T.J."/>
            <person name="Tang H."/>
            <person name="Lucas S.M."/>
            <person name="Robertson H.M."/>
            <person name="Bork P."/>
            <person name="Koonin E.V."/>
            <person name="Zdobnov E.M."/>
            <person name="Grigoriev I.V."/>
            <person name="Lynch M."/>
            <person name="Boore J.L."/>
        </authorList>
    </citation>
    <scope>NUCLEOTIDE SEQUENCE [LARGE SCALE GENOMIC DNA]</scope>
</reference>
<dbReference type="GO" id="GO:0005886">
    <property type="term" value="C:plasma membrane"/>
    <property type="evidence" value="ECO:0000318"/>
    <property type="project" value="GO_Central"/>
</dbReference>
<dbReference type="Gene3D" id="2.60.120.290">
    <property type="entry name" value="Spermadhesin, CUB domain"/>
    <property type="match status" value="1"/>
</dbReference>
<evidence type="ECO:0000256" key="2">
    <source>
        <dbReference type="PROSITE-ProRule" id="PRU00124"/>
    </source>
</evidence>
<dbReference type="EMBL" id="GL732524">
    <property type="protein sequence ID" value="EFX89336.1"/>
    <property type="molecule type" value="Genomic_DNA"/>
</dbReference>
<dbReference type="InterPro" id="IPR035914">
    <property type="entry name" value="Sperma_CUB_dom_sf"/>
</dbReference>
<dbReference type="PROSITE" id="PS01180">
    <property type="entry name" value="CUB"/>
    <property type="match status" value="1"/>
</dbReference>
<feature type="region of interest" description="Disordered" evidence="3">
    <location>
        <begin position="1173"/>
        <end position="1203"/>
    </location>
</feature>
<dbReference type="PROSITE" id="PS50068">
    <property type="entry name" value="LDLRA_2"/>
    <property type="match status" value="1"/>
</dbReference>
<dbReference type="FunCoup" id="E9FTA4">
    <property type="interactions" value="103"/>
</dbReference>
<evidence type="ECO:0000256" key="3">
    <source>
        <dbReference type="SAM" id="MobiDB-lite"/>
    </source>
</evidence>
<protein>
    <recommendedName>
        <fullName evidence="6">CUB domain-containing protein</fullName>
    </recommendedName>
</protein>
<feature type="transmembrane region" description="Helical" evidence="4">
    <location>
        <begin position="1141"/>
        <end position="1165"/>
    </location>
</feature>
<dbReference type="SMART" id="SM00042">
    <property type="entry name" value="CUB"/>
    <property type="match status" value="1"/>
</dbReference>
<name>E9FTA4_DAPPU</name>
<dbReference type="KEGG" id="dpx:DAPPUDRAFT_310333"/>
<dbReference type="PRINTS" id="PR00261">
    <property type="entry name" value="LDLRECEPTOR"/>
</dbReference>
<evidence type="ECO:0000313" key="7">
    <source>
        <dbReference type="EMBL" id="EFX89336.1"/>
    </source>
</evidence>
<dbReference type="Gene3D" id="4.10.400.10">
    <property type="entry name" value="Low-density Lipoprotein Receptor"/>
    <property type="match status" value="1"/>
</dbReference>
<feature type="domain" description="CUB" evidence="6">
    <location>
        <begin position="290"/>
        <end position="453"/>
    </location>
</feature>
<sequence>MQMTYSGGALIMALLILRFQRGIAQLPSSIGGGGGCPVTQFRCASSGRCVNLNLFCDGRNDCGDNSDEPAQCTHCNRTYYAGTGESYRLLVAWPKLNQMPFLCYLTFTTATPQDPSQLLQVRLDTATIGQYVVQHSQSAGEVNGRCPDGCMQILEGAAGQPALAKLSAASGNNNNNTGNNNKQMVPGAWCGASITPRFYYAESTSVTFVLHLQTIPQSLLQKSKSLLMVGDTLPSSLSAQQLHPILDLTYKALPRASAIVRYGLKLKSSSAHLLGEPVAGTVCSRAFRQCGSSNSSTNKTSQQQQEEQQCRVQSPGYPGIYPRNAQCVYKISHRPSSSAPSGSRTRRYVIVLWQNDGRKINLRDWDQPTRDASGQQQRASRSMAECEASGDYITIYDGSSTQAPVLTRFCDGPLPEVVSSSADVTVEFRSSALDTIYAASTTIEGFELKVRIVSVESLPFQLPAATTTASSAADSTIISSSGGSSSSRTIITGTSNNKCQWNVTSSGLSRGQLSSPVQTWPLRTTCHFRFVGRPDERVWIYFAKYHFEKEKKRQQQQQQQQQQCRNALRIAEGDGFGWDPTSSGVANGTIRLFCRDTKPPPLCERQLSVLQSNSRDHFVPPPPCLMGESFVSQGSTLSVQQYLPEGTAFSAWKYVLAYEFFRQSQDGQPLAEVDGWTINKEKTKPLAAADCNRLLSVQGNQPGMELRGSVKSPQNVFLFGRGGARHLKCVYRFQGEETMRVAVEVTRLRLGGRPGSQCHSRLDPLTHQRRCHILRSDYSPAAAGGNGSTTTTTSTAFLQLRERPWAGQTAGHNVLLQRDCLCDTAGLQLPFRYVSTGSAVEVVFQVTGMTHADDYHDFFFEISYEFLGGSPGTSSGMKCASQSELKPLQGPGGIIKLDGLRGLTLGRQNSVCNRQSWFLLPSRADRFFFLSANGFLMNNQSNGEESGTAIDCPTKNRIVVYSDRQADGRPLAVICPSLNPEGGVKIFSSTFNAEDAVKSLDLENEDEWRNQSSQDVSGGVVIEFIAIQSGSYTMKWLELTPQSVLNPFNNKSMLTGVVIPHLGSVSSPPSQQLYPWFFCSTWCPELKACIDSQLWCDGVYDCPSGVDESDQQCLHSTPTTSNNDNNQPPGTRISSWSVPKVYWYLIAAGSTLLSLFVVVSSVMVCRNGQHPLKQPGYNDQNNATDPAGLVSSPSQSSPGAAGGSFRPLPVAALNDYVYQQPDNGIIGSNRSIVVGGPNIKIVGGGGSKSDGINKVPSLYHYDKKMAVS</sequence>
<proteinExistence type="predicted"/>
<dbReference type="InterPro" id="IPR002172">
    <property type="entry name" value="LDrepeatLR_classA_rpt"/>
</dbReference>
<dbReference type="PANTHER" id="PTHR47537">
    <property type="entry name" value="CUBILIN"/>
    <property type="match status" value="1"/>
</dbReference>
<dbReference type="PhylomeDB" id="E9FTA4"/>
<feature type="region of interest" description="Disordered" evidence="3">
    <location>
        <begin position="293"/>
        <end position="313"/>
    </location>
</feature>
<dbReference type="InterPro" id="IPR036055">
    <property type="entry name" value="LDL_receptor-like_sf"/>
</dbReference>
<dbReference type="OMA" id="PECPRKQ"/>
<dbReference type="eggNOG" id="ENOG502QU8S">
    <property type="taxonomic scope" value="Eukaryota"/>
</dbReference>
<dbReference type="OrthoDB" id="10037824at2759"/>
<dbReference type="Pfam" id="PF00057">
    <property type="entry name" value="Ldl_recept_a"/>
    <property type="match status" value="1"/>
</dbReference>
<dbReference type="InterPro" id="IPR053207">
    <property type="entry name" value="Non-NMDA_GluR_Accessory"/>
</dbReference>
<keyword evidence="4" id="KW-0472">Membrane</keyword>
<dbReference type="STRING" id="6669.E9FTA4"/>
<feature type="region of interest" description="Disordered" evidence="3">
    <location>
        <begin position="1111"/>
        <end position="1131"/>
    </location>
</feature>
<keyword evidence="1" id="KW-1015">Disulfide bond</keyword>
<keyword evidence="4" id="KW-1133">Transmembrane helix</keyword>
<gene>
    <name evidence="7" type="ORF">DAPPUDRAFT_310333</name>
</gene>
<dbReference type="SUPFAM" id="SSF57424">
    <property type="entry name" value="LDL receptor-like module"/>
    <property type="match status" value="2"/>
</dbReference>
<comment type="caution">
    <text evidence="2">Lacks conserved residue(s) required for the propagation of feature annotation.</text>
</comment>
<feature type="compositionally biased region" description="Low complexity" evidence="3">
    <location>
        <begin position="1186"/>
        <end position="1199"/>
    </location>
</feature>
<dbReference type="HOGENOM" id="CLU_003797_0_0_1"/>
<dbReference type="SUPFAM" id="SSF49854">
    <property type="entry name" value="Spermadhesin, CUB domain"/>
    <property type="match status" value="1"/>
</dbReference>
<keyword evidence="8" id="KW-1185">Reference proteome</keyword>
<dbReference type="Proteomes" id="UP000000305">
    <property type="component" value="Unassembled WGS sequence"/>
</dbReference>
<dbReference type="InterPro" id="IPR056707">
    <property type="entry name" value="DUF7805"/>
</dbReference>
<evidence type="ECO:0000313" key="8">
    <source>
        <dbReference type="Proteomes" id="UP000000305"/>
    </source>
</evidence>
<evidence type="ECO:0000256" key="1">
    <source>
        <dbReference type="ARBA" id="ARBA00023157"/>
    </source>
</evidence>
<organism evidence="7 8">
    <name type="scientific">Daphnia pulex</name>
    <name type="common">Water flea</name>
    <dbReference type="NCBI Taxonomy" id="6669"/>
    <lineage>
        <taxon>Eukaryota</taxon>
        <taxon>Metazoa</taxon>
        <taxon>Ecdysozoa</taxon>
        <taxon>Arthropoda</taxon>
        <taxon>Crustacea</taxon>
        <taxon>Branchiopoda</taxon>
        <taxon>Diplostraca</taxon>
        <taxon>Cladocera</taxon>
        <taxon>Anomopoda</taxon>
        <taxon>Daphniidae</taxon>
        <taxon>Daphnia</taxon>
    </lineage>
</organism>
<dbReference type="InterPro" id="IPR000859">
    <property type="entry name" value="CUB_dom"/>
</dbReference>
<dbReference type="SMART" id="SM00192">
    <property type="entry name" value="LDLa"/>
    <property type="match status" value="2"/>
</dbReference>
<dbReference type="AlphaFoldDB" id="E9FTA4"/>
<dbReference type="PANTHER" id="PTHR47537:SF3">
    <property type="entry name" value="CUB DOMAIN-CONTAINING PROTEIN"/>
    <property type="match status" value="1"/>
</dbReference>
<feature type="signal peptide" evidence="5">
    <location>
        <begin position="1"/>
        <end position="24"/>
    </location>
</feature>
<evidence type="ECO:0000256" key="5">
    <source>
        <dbReference type="SAM" id="SignalP"/>
    </source>
</evidence>
<keyword evidence="4" id="KW-0812">Transmembrane</keyword>
<dbReference type="InParanoid" id="E9FTA4"/>
<feature type="chain" id="PRO_5003240306" description="CUB domain-containing protein" evidence="5">
    <location>
        <begin position="25"/>
        <end position="1268"/>
    </location>
</feature>
<keyword evidence="5" id="KW-0732">Signal</keyword>
<accession>E9FTA4</accession>
<dbReference type="CDD" id="cd00041">
    <property type="entry name" value="CUB"/>
    <property type="match status" value="1"/>
</dbReference>
<evidence type="ECO:0000256" key="4">
    <source>
        <dbReference type="SAM" id="Phobius"/>
    </source>
</evidence>
<evidence type="ECO:0000259" key="6">
    <source>
        <dbReference type="PROSITE" id="PS01180"/>
    </source>
</evidence>
<dbReference type="PROSITE" id="PS01209">
    <property type="entry name" value="LDLRA_1"/>
    <property type="match status" value="1"/>
</dbReference>